<proteinExistence type="predicted"/>
<protein>
    <submittedName>
        <fullName evidence="1">Uncharacterized protein</fullName>
    </submittedName>
</protein>
<dbReference type="AlphaFoldDB" id="A0ABD1Z200"/>
<accession>A0ABD1Z200</accession>
<dbReference type="EMBL" id="JBHFFA010000002">
    <property type="protein sequence ID" value="KAL2641409.1"/>
    <property type="molecule type" value="Genomic_DNA"/>
</dbReference>
<organism evidence="1 2">
    <name type="scientific">Riccia fluitans</name>
    <dbReference type="NCBI Taxonomy" id="41844"/>
    <lineage>
        <taxon>Eukaryota</taxon>
        <taxon>Viridiplantae</taxon>
        <taxon>Streptophyta</taxon>
        <taxon>Embryophyta</taxon>
        <taxon>Marchantiophyta</taxon>
        <taxon>Marchantiopsida</taxon>
        <taxon>Marchantiidae</taxon>
        <taxon>Marchantiales</taxon>
        <taxon>Ricciaceae</taxon>
        <taxon>Riccia</taxon>
    </lineage>
</organism>
<evidence type="ECO:0000313" key="2">
    <source>
        <dbReference type="Proteomes" id="UP001605036"/>
    </source>
</evidence>
<reference evidence="1 2" key="1">
    <citation type="submission" date="2024-09" db="EMBL/GenBank/DDBJ databases">
        <title>Chromosome-scale assembly of Riccia fluitans.</title>
        <authorList>
            <person name="Paukszto L."/>
            <person name="Sawicki J."/>
            <person name="Karawczyk K."/>
            <person name="Piernik-Szablinska J."/>
            <person name="Szczecinska M."/>
            <person name="Mazdziarz M."/>
        </authorList>
    </citation>
    <scope>NUCLEOTIDE SEQUENCE [LARGE SCALE GENOMIC DNA]</scope>
    <source>
        <strain evidence="1">Rf_01</strain>
        <tissue evidence="1">Aerial parts of the thallus</tissue>
    </source>
</reference>
<evidence type="ECO:0000313" key="1">
    <source>
        <dbReference type="EMBL" id="KAL2641409.1"/>
    </source>
</evidence>
<comment type="caution">
    <text evidence="1">The sequence shown here is derived from an EMBL/GenBank/DDBJ whole genome shotgun (WGS) entry which is preliminary data.</text>
</comment>
<name>A0ABD1Z200_9MARC</name>
<dbReference type="Proteomes" id="UP001605036">
    <property type="component" value="Unassembled WGS sequence"/>
</dbReference>
<keyword evidence="2" id="KW-1185">Reference proteome</keyword>
<gene>
    <name evidence="1" type="ORF">R1flu_008996</name>
</gene>
<sequence>MVDADVVASSLYVQPGNREVLLEGCATRSKVQSYPLVLLWASCQSMRSRRLRLGATACNRHWKGARKRDSKMIGVAWQATQLCIAVTTPYV</sequence>